<dbReference type="KEGG" id="bgp:BGL_1c07930"/>
<dbReference type="InterPro" id="IPR014729">
    <property type="entry name" value="Rossmann-like_a/b/a_fold"/>
</dbReference>
<dbReference type="PANTHER" id="PTHR46268:SF15">
    <property type="entry name" value="UNIVERSAL STRESS PROTEIN HP_0031"/>
    <property type="match status" value="1"/>
</dbReference>
<organism evidence="3 4">
    <name type="scientific">Burkholderia plantarii</name>
    <dbReference type="NCBI Taxonomy" id="41899"/>
    <lineage>
        <taxon>Bacteria</taxon>
        <taxon>Pseudomonadati</taxon>
        <taxon>Pseudomonadota</taxon>
        <taxon>Betaproteobacteria</taxon>
        <taxon>Burkholderiales</taxon>
        <taxon>Burkholderiaceae</taxon>
        <taxon>Burkholderia</taxon>
    </lineage>
</organism>
<dbReference type="InterPro" id="IPR006016">
    <property type="entry name" value="UspA"/>
</dbReference>
<dbReference type="SUPFAM" id="SSF52402">
    <property type="entry name" value="Adenine nucleotide alpha hydrolases-like"/>
    <property type="match status" value="1"/>
</dbReference>
<protein>
    <submittedName>
        <fullName evidence="3">UspA domain protein</fullName>
    </submittedName>
</protein>
<dbReference type="Gene3D" id="3.40.50.620">
    <property type="entry name" value="HUPs"/>
    <property type="match status" value="1"/>
</dbReference>
<comment type="similarity">
    <text evidence="1">Belongs to the universal stress protein A family.</text>
</comment>
<name>A0A0B6RJ48_BURPL</name>
<sequence>MHCRHASGGISGARKAVQHRGCSLLPASAMFTNVLIALDGSASGERVLRLAALIATPGETRLSVLCVVDAGYRQADAAPDGREPDGLLYPRAIEQTAHGERAVAEAVAQLTSRGQQATGWLCDGPPADTVIAEARRIGADLIVMGHRHLSRLRRWADPSTVDAVIDRAPCPVLVDAGELAVREAPARAG</sequence>
<dbReference type="Pfam" id="PF00582">
    <property type="entry name" value="Usp"/>
    <property type="match status" value="1"/>
</dbReference>
<dbReference type="AlphaFoldDB" id="A0A0B6RJ48"/>
<evidence type="ECO:0000313" key="4">
    <source>
        <dbReference type="Proteomes" id="UP000031838"/>
    </source>
</evidence>
<feature type="domain" description="UspA" evidence="2">
    <location>
        <begin position="30"/>
        <end position="174"/>
    </location>
</feature>
<accession>A0A0B6RJ48</accession>
<dbReference type="CDD" id="cd00293">
    <property type="entry name" value="USP-like"/>
    <property type="match status" value="1"/>
</dbReference>
<dbReference type="EMBL" id="CP002580">
    <property type="protein sequence ID" value="AJK45327.1"/>
    <property type="molecule type" value="Genomic_DNA"/>
</dbReference>
<evidence type="ECO:0000313" key="3">
    <source>
        <dbReference type="EMBL" id="AJK45327.1"/>
    </source>
</evidence>
<dbReference type="PANTHER" id="PTHR46268">
    <property type="entry name" value="STRESS RESPONSE PROTEIN NHAX"/>
    <property type="match status" value="1"/>
</dbReference>
<evidence type="ECO:0000259" key="2">
    <source>
        <dbReference type="Pfam" id="PF00582"/>
    </source>
</evidence>
<dbReference type="HOGENOM" id="CLU_049301_16_6_4"/>
<proteinExistence type="inferred from homology"/>
<gene>
    <name evidence="3" type="ORF">BGL_1c07930</name>
</gene>
<evidence type="ECO:0000256" key="1">
    <source>
        <dbReference type="ARBA" id="ARBA00008791"/>
    </source>
</evidence>
<dbReference type="InterPro" id="IPR006015">
    <property type="entry name" value="Universal_stress_UspA"/>
</dbReference>
<reference evidence="3 4" key="2">
    <citation type="journal article" date="2016" name="Appl. Microbiol. Biotechnol.">
        <title>Mutations improving production and secretion of extracellular lipase by Burkholderia glumae PG1.</title>
        <authorList>
            <person name="Knapp A."/>
            <person name="Voget S."/>
            <person name="Gao R."/>
            <person name="Zaburannyi N."/>
            <person name="Krysciak D."/>
            <person name="Breuer M."/>
            <person name="Hauer B."/>
            <person name="Streit W.R."/>
            <person name="Muller R."/>
            <person name="Daniel R."/>
            <person name="Jaeger K.E."/>
        </authorList>
    </citation>
    <scope>NUCLEOTIDE SEQUENCE [LARGE SCALE GENOMIC DNA]</scope>
    <source>
        <strain evidence="3 4">PG1</strain>
    </source>
</reference>
<keyword evidence="4" id="KW-1185">Reference proteome</keyword>
<dbReference type="Proteomes" id="UP000031838">
    <property type="component" value="Chromosome 1"/>
</dbReference>
<reference evidence="4" key="1">
    <citation type="submission" date="2011-03" db="EMBL/GenBank/DDBJ databases">
        <authorList>
            <person name="Voget S."/>
            <person name="Streit W.R."/>
            <person name="Jaeger K.E."/>
            <person name="Daniel R."/>
        </authorList>
    </citation>
    <scope>NUCLEOTIDE SEQUENCE [LARGE SCALE GENOMIC DNA]</scope>
    <source>
        <strain evidence="4">PG1</strain>
    </source>
</reference>
<dbReference type="PRINTS" id="PR01438">
    <property type="entry name" value="UNVRSLSTRESS"/>
</dbReference>